<evidence type="ECO:0000313" key="2">
    <source>
        <dbReference type="EMBL" id="CCX30240.1"/>
    </source>
</evidence>
<dbReference type="eggNOG" id="ENOG502T10J">
    <property type="taxonomic scope" value="Eukaryota"/>
</dbReference>
<dbReference type="OrthoDB" id="5314679at2759"/>
<dbReference type="SUPFAM" id="SSF54695">
    <property type="entry name" value="POZ domain"/>
    <property type="match status" value="1"/>
</dbReference>
<dbReference type="Gene3D" id="3.30.710.10">
    <property type="entry name" value="Potassium Channel Kv1.1, Chain A"/>
    <property type="match status" value="1"/>
</dbReference>
<name>U4LLK9_PYROM</name>
<accession>U4LLK9</accession>
<evidence type="ECO:0000313" key="3">
    <source>
        <dbReference type="Proteomes" id="UP000018144"/>
    </source>
</evidence>
<dbReference type="EMBL" id="HF935431">
    <property type="protein sequence ID" value="CCX30240.1"/>
    <property type="molecule type" value="Genomic_DNA"/>
</dbReference>
<dbReference type="Proteomes" id="UP000018144">
    <property type="component" value="Unassembled WGS sequence"/>
</dbReference>
<protein>
    <recommendedName>
        <fullName evidence="1">BTB domain-containing protein</fullName>
    </recommendedName>
</protein>
<sequence>MNLEATKPGWAKLPCKIPKHVNSNHYSHAYNMLDDQTDPENEPYKSLLRLAKSAVTHGDVCLCQHLLDSDGVYTWSFLLTRDFYMSTPRIYPPPISRPRVDYRLTTEAELKRLDDSYRIPRCFNFGLSEHHNNHRKENFTLIIKDPATQAIKATVRVHRALLEARVDYFYTLFNNNFADSNKNEAILYSDDVSPAAAEMVRSWCYCNAYSDFWSDTMPPVETLLDTAIAADFLRIPVLLKWCLNVFYVATDHFNEETIVPGCESLVPKLLTELYKRPQLSDLAKPLYDDAMYMLIHASSLEKMWKLRILQMPEEVLEDLVFETVGIASRDPISTFELAVELAKLEGKTRASKEKKKWDEMLLEPIFSKLLPYLADAVDKIEWRRHIISSRFDKFNSADVLIKLADFAKPRNCTKMYRVYDELEKEIVSRKIIESMKEKVREAKKRLVAWFGRNWLSMAVARPAFFGEWEYPFIESLAKELKVEIEDLVFRRPVQTLPERPKPATANQNPLQDK</sequence>
<dbReference type="AlphaFoldDB" id="U4LLK9"/>
<evidence type="ECO:0000259" key="1">
    <source>
        <dbReference type="PROSITE" id="PS50097"/>
    </source>
</evidence>
<proteinExistence type="predicted"/>
<gene>
    <name evidence="2" type="ORF">PCON_08366</name>
</gene>
<dbReference type="CDD" id="cd18186">
    <property type="entry name" value="BTB_POZ_ZBTB_KLHL-like"/>
    <property type="match status" value="1"/>
</dbReference>
<feature type="domain" description="BTB" evidence="1">
    <location>
        <begin position="137"/>
        <end position="205"/>
    </location>
</feature>
<keyword evidence="3" id="KW-1185">Reference proteome</keyword>
<dbReference type="InterPro" id="IPR000210">
    <property type="entry name" value="BTB/POZ_dom"/>
</dbReference>
<organism evidence="2 3">
    <name type="scientific">Pyronema omphalodes (strain CBS 100304)</name>
    <name type="common">Pyronema confluens</name>
    <dbReference type="NCBI Taxonomy" id="1076935"/>
    <lineage>
        <taxon>Eukaryota</taxon>
        <taxon>Fungi</taxon>
        <taxon>Dikarya</taxon>
        <taxon>Ascomycota</taxon>
        <taxon>Pezizomycotina</taxon>
        <taxon>Pezizomycetes</taxon>
        <taxon>Pezizales</taxon>
        <taxon>Pyronemataceae</taxon>
        <taxon>Pyronema</taxon>
    </lineage>
</organism>
<reference evidence="2 3" key="1">
    <citation type="journal article" date="2013" name="PLoS Genet.">
        <title>The genome and development-dependent transcriptomes of Pyronema confluens: a window into fungal evolution.</title>
        <authorList>
            <person name="Traeger S."/>
            <person name="Altegoer F."/>
            <person name="Freitag M."/>
            <person name="Gabaldon T."/>
            <person name="Kempken F."/>
            <person name="Kumar A."/>
            <person name="Marcet-Houben M."/>
            <person name="Poggeler S."/>
            <person name="Stajich J.E."/>
            <person name="Nowrousian M."/>
        </authorList>
    </citation>
    <scope>NUCLEOTIDE SEQUENCE [LARGE SCALE GENOMIC DNA]</scope>
    <source>
        <strain evidence="3">CBS 100304</strain>
        <tissue evidence="2">Vegetative mycelium</tissue>
    </source>
</reference>
<dbReference type="InterPro" id="IPR011333">
    <property type="entry name" value="SKP1/BTB/POZ_sf"/>
</dbReference>
<dbReference type="PROSITE" id="PS50097">
    <property type="entry name" value="BTB"/>
    <property type="match status" value="1"/>
</dbReference>
<dbReference type="Pfam" id="PF00651">
    <property type="entry name" value="BTB"/>
    <property type="match status" value="1"/>
</dbReference>